<evidence type="ECO:0000256" key="8">
    <source>
        <dbReference type="ARBA" id="ARBA00048679"/>
    </source>
</evidence>
<comment type="catalytic activity">
    <reaction evidence="8">
        <text>L-seryl-[protein] + ATP = O-phospho-L-seryl-[protein] + ADP + H(+)</text>
        <dbReference type="Rhea" id="RHEA:17989"/>
        <dbReference type="Rhea" id="RHEA-COMP:9863"/>
        <dbReference type="Rhea" id="RHEA-COMP:11604"/>
        <dbReference type="ChEBI" id="CHEBI:15378"/>
        <dbReference type="ChEBI" id="CHEBI:29999"/>
        <dbReference type="ChEBI" id="CHEBI:30616"/>
        <dbReference type="ChEBI" id="CHEBI:83421"/>
        <dbReference type="ChEBI" id="CHEBI:456216"/>
        <dbReference type="EC" id="2.7.11.1"/>
    </reaction>
</comment>
<feature type="domain" description="Protein kinase" evidence="11">
    <location>
        <begin position="11"/>
        <end position="274"/>
    </location>
</feature>
<dbReference type="SUPFAM" id="SSF56112">
    <property type="entry name" value="Protein kinase-like (PK-like)"/>
    <property type="match status" value="1"/>
</dbReference>
<reference evidence="12 13" key="1">
    <citation type="submission" date="2019-01" db="EMBL/GenBank/DDBJ databases">
        <authorList>
            <person name="Brito A."/>
        </authorList>
    </citation>
    <scope>NUCLEOTIDE SEQUENCE [LARGE SCALE GENOMIC DNA]</scope>
    <source>
        <strain evidence="12">1</strain>
    </source>
</reference>
<keyword evidence="6 9" id="KW-0067">ATP-binding</keyword>
<dbReference type="InterPro" id="IPR011009">
    <property type="entry name" value="Kinase-like_dom_sf"/>
</dbReference>
<evidence type="ECO:0000256" key="10">
    <source>
        <dbReference type="SAM" id="Phobius"/>
    </source>
</evidence>
<keyword evidence="10" id="KW-0812">Transmembrane</keyword>
<evidence type="ECO:0000256" key="1">
    <source>
        <dbReference type="ARBA" id="ARBA00012513"/>
    </source>
</evidence>
<dbReference type="PANTHER" id="PTHR24363:SF0">
    <property type="entry name" value="SERINE_THREONINE KINASE LIKE DOMAIN CONTAINING 1"/>
    <property type="match status" value="1"/>
</dbReference>
<accession>A0A563VNY1</accession>
<evidence type="ECO:0000313" key="13">
    <source>
        <dbReference type="Proteomes" id="UP000320055"/>
    </source>
</evidence>
<dbReference type="InterPro" id="IPR000719">
    <property type="entry name" value="Prot_kinase_dom"/>
</dbReference>
<dbReference type="AlphaFoldDB" id="A0A563VNY1"/>
<evidence type="ECO:0000256" key="4">
    <source>
        <dbReference type="ARBA" id="ARBA00022741"/>
    </source>
</evidence>
<dbReference type="PROSITE" id="PS00107">
    <property type="entry name" value="PROTEIN_KINASE_ATP"/>
    <property type="match status" value="1"/>
</dbReference>
<feature type="transmembrane region" description="Helical" evidence="10">
    <location>
        <begin position="354"/>
        <end position="373"/>
    </location>
</feature>
<evidence type="ECO:0000256" key="3">
    <source>
        <dbReference type="ARBA" id="ARBA00022679"/>
    </source>
</evidence>
<dbReference type="GO" id="GO:0005524">
    <property type="term" value="F:ATP binding"/>
    <property type="evidence" value="ECO:0007669"/>
    <property type="project" value="UniProtKB-UniRule"/>
</dbReference>
<dbReference type="RefSeq" id="WP_144871354.1">
    <property type="nucleotide sequence ID" value="NZ_LR213934.1"/>
</dbReference>
<dbReference type="PANTHER" id="PTHR24363">
    <property type="entry name" value="SERINE/THREONINE PROTEIN KINASE"/>
    <property type="match status" value="1"/>
</dbReference>
<dbReference type="InterPro" id="IPR017441">
    <property type="entry name" value="Protein_kinase_ATP_BS"/>
</dbReference>
<proteinExistence type="predicted"/>
<dbReference type="Proteomes" id="UP000320055">
    <property type="component" value="Unassembled WGS sequence"/>
</dbReference>
<protein>
    <recommendedName>
        <fullName evidence="1">non-specific serine/threonine protein kinase</fullName>
        <ecNumber evidence="1">2.7.11.1</ecNumber>
    </recommendedName>
</protein>
<keyword evidence="5 12" id="KW-0418">Kinase</keyword>
<dbReference type="OrthoDB" id="468998at2"/>
<evidence type="ECO:0000256" key="7">
    <source>
        <dbReference type="ARBA" id="ARBA00047899"/>
    </source>
</evidence>
<evidence type="ECO:0000259" key="11">
    <source>
        <dbReference type="PROSITE" id="PS50011"/>
    </source>
</evidence>
<keyword evidence="10" id="KW-1133">Transmembrane helix</keyword>
<dbReference type="GO" id="GO:0106310">
    <property type="term" value="F:protein serine kinase activity"/>
    <property type="evidence" value="ECO:0007669"/>
    <property type="project" value="RHEA"/>
</dbReference>
<name>A0A563VNY1_9CYAN</name>
<dbReference type="GO" id="GO:0004674">
    <property type="term" value="F:protein serine/threonine kinase activity"/>
    <property type="evidence" value="ECO:0007669"/>
    <property type="project" value="UniProtKB-KW"/>
</dbReference>
<sequence length="495" mass="55686">MLIDKVLFKQYKIIEEIGSGAFGKTYIAIDTAFPGSPRRVVKHLCPKNSDPESLAIAKRLFKTEAKVLSHLGEHDRIPRLFSYFEEEGEFFLVQELVEGQDLTQEFQPGKRWSEVETIRFLQELLEILSVVHQENTIHRDLKPANIMRRQRDGKLVLIDFGLVKEILNVDRQETKAVSLSVGVGTHFYMPPEQAIGRPGKYSDVYAVGILGIQALTGLPPSREIPQDSEQLKQMWNDLNIEVSPQLKYVLERMVNFQYKQRFPDAVEALKALIVTEIKPLETHLITSDTKTSKSPKLNQLVTDAFKWIHSCFATIITIVPSSFTPEVIEYHNPKQIDSTIPLTNQSRFWQKLRLLLLIALSISAVSVISIILVKKIGLKYAPSIPINGKIVQDTLDGKNTCQALILGQDFACKEYNFSSKAGQQVTIEMNSEDFDPYLVLLAPDGNKLAVNGDISPQNWNAKIAFDLTSNGNYLVMARVSAAGETGNYSIKIIVK</sequence>
<organism evidence="12 13">
    <name type="scientific">Hyella patelloides LEGE 07179</name>
    <dbReference type="NCBI Taxonomy" id="945734"/>
    <lineage>
        <taxon>Bacteria</taxon>
        <taxon>Bacillati</taxon>
        <taxon>Cyanobacteriota</taxon>
        <taxon>Cyanophyceae</taxon>
        <taxon>Pleurocapsales</taxon>
        <taxon>Hyellaceae</taxon>
        <taxon>Hyella</taxon>
    </lineage>
</organism>
<dbReference type="Gene3D" id="2.60.120.380">
    <property type="match status" value="1"/>
</dbReference>
<dbReference type="CDD" id="cd14014">
    <property type="entry name" value="STKc_PknB_like"/>
    <property type="match status" value="1"/>
</dbReference>
<keyword evidence="2" id="KW-0723">Serine/threonine-protein kinase</keyword>
<dbReference type="PROSITE" id="PS50011">
    <property type="entry name" value="PROTEIN_KINASE_DOM"/>
    <property type="match status" value="1"/>
</dbReference>
<dbReference type="SMART" id="SM00220">
    <property type="entry name" value="S_TKc"/>
    <property type="match status" value="1"/>
</dbReference>
<comment type="catalytic activity">
    <reaction evidence="7">
        <text>L-threonyl-[protein] + ATP = O-phospho-L-threonyl-[protein] + ADP + H(+)</text>
        <dbReference type="Rhea" id="RHEA:46608"/>
        <dbReference type="Rhea" id="RHEA-COMP:11060"/>
        <dbReference type="Rhea" id="RHEA-COMP:11605"/>
        <dbReference type="ChEBI" id="CHEBI:15378"/>
        <dbReference type="ChEBI" id="CHEBI:30013"/>
        <dbReference type="ChEBI" id="CHEBI:30616"/>
        <dbReference type="ChEBI" id="CHEBI:61977"/>
        <dbReference type="ChEBI" id="CHEBI:456216"/>
        <dbReference type="EC" id="2.7.11.1"/>
    </reaction>
</comment>
<evidence type="ECO:0000256" key="6">
    <source>
        <dbReference type="ARBA" id="ARBA00022840"/>
    </source>
</evidence>
<evidence type="ECO:0000313" key="12">
    <source>
        <dbReference type="EMBL" id="VEP13130.1"/>
    </source>
</evidence>
<evidence type="ECO:0000256" key="2">
    <source>
        <dbReference type="ARBA" id="ARBA00022527"/>
    </source>
</evidence>
<dbReference type="EMBL" id="CAACVJ010000095">
    <property type="protein sequence ID" value="VEP13130.1"/>
    <property type="molecule type" value="Genomic_DNA"/>
</dbReference>
<dbReference type="EC" id="2.7.11.1" evidence="1"/>
<evidence type="ECO:0000256" key="9">
    <source>
        <dbReference type="PROSITE-ProRule" id="PRU10141"/>
    </source>
</evidence>
<feature type="binding site" evidence="9">
    <location>
        <position position="42"/>
    </location>
    <ligand>
        <name>ATP</name>
        <dbReference type="ChEBI" id="CHEBI:30616"/>
    </ligand>
</feature>
<keyword evidence="3 12" id="KW-0808">Transferase</keyword>
<gene>
    <name evidence="12" type="ORF">H1P_1840005</name>
</gene>
<keyword evidence="4 9" id="KW-0547">Nucleotide-binding</keyword>
<keyword evidence="13" id="KW-1185">Reference proteome</keyword>
<evidence type="ECO:0000256" key="5">
    <source>
        <dbReference type="ARBA" id="ARBA00022777"/>
    </source>
</evidence>
<dbReference type="Pfam" id="PF00069">
    <property type="entry name" value="Pkinase"/>
    <property type="match status" value="1"/>
</dbReference>
<keyword evidence="10" id="KW-0472">Membrane</keyword>
<dbReference type="Gene3D" id="1.10.510.10">
    <property type="entry name" value="Transferase(Phosphotransferase) domain 1"/>
    <property type="match status" value="1"/>
</dbReference>